<reference evidence="2" key="1">
    <citation type="submission" date="2017-07" db="EMBL/GenBank/DDBJ databases">
        <title>Taro Niue Genome Assembly and Annotation.</title>
        <authorList>
            <person name="Atibalentja N."/>
            <person name="Keating K."/>
            <person name="Fields C.J."/>
        </authorList>
    </citation>
    <scope>NUCLEOTIDE SEQUENCE</scope>
    <source>
        <strain evidence="2">Niue_2</strain>
        <tissue evidence="2">Leaf</tissue>
    </source>
</reference>
<organism evidence="2 3">
    <name type="scientific">Colocasia esculenta</name>
    <name type="common">Wild taro</name>
    <name type="synonym">Arum esculentum</name>
    <dbReference type="NCBI Taxonomy" id="4460"/>
    <lineage>
        <taxon>Eukaryota</taxon>
        <taxon>Viridiplantae</taxon>
        <taxon>Streptophyta</taxon>
        <taxon>Embryophyta</taxon>
        <taxon>Tracheophyta</taxon>
        <taxon>Spermatophyta</taxon>
        <taxon>Magnoliopsida</taxon>
        <taxon>Liliopsida</taxon>
        <taxon>Araceae</taxon>
        <taxon>Aroideae</taxon>
        <taxon>Colocasieae</taxon>
        <taxon>Colocasia</taxon>
    </lineage>
</organism>
<dbReference type="Proteomes" id="UP000652761">
    <property type="component" value="Unassembled WGS sequence"/>
</dbReference>
<dbReference type="PANTHER" id="PTHR46033:SF8">
    <property type="entry name" value="PROTEIN MAINTENANCE OF MERISTEMS-LIKE"/>
    <property type="match status" value="1"/>
</dbReference>
<sequence length="859" mass="92621">PWVPVRGGTNACGFLTWWCVQGLGRFCLWALDLVEGYFRFVPDSVGFCGSRVWTGNPYWAFFARLTHLLPSARGSSSRELGVRWVAEAAVASCVVSNSESECCELLYLSVQLPCKFRVCAAVGCSCCCIACVASVVARCVRAVVARLAVDSLAVVFPVWRTLASKSRRGVLSLVRCSRSLSMLVLVEVRFPQNCVMLVSGCCYVALWVEVHRLVAQCSGEGLRYVVGLAGAFWQVFPERCLDGSGGGSPRMALGAFGGGSPQSCFVLFCHGVVRLAVRLAVALVSSPCCSFLSFLAALVGLRVPVARMVCFVSRALRALPDGGLVSVVGVWMVVLLMEVVAMLHCGIALPRVGAPCFGVPFGADMAVVILNLSASRVLLLWVSGEESPSVGPVSSRAVGAVVALSVVRQALVVVSVPVFPLALGASVFGCGVSHVAVGNCVLCQVLLATKWVVGRLVPTAGSIGGCSRAVFGLHFSAAHASFDVARHLWGCRPGWMLHVCVASWVSDATVILVATRVCVAFLSRLAYLSRSFRDRSTGRDSICRVPRFGHLTPCRVAGWQVCQYDLSGGRGVPGGCVLVASRPKAARVSYAELQRLSSVRGHIYARPELQTHTFIFPGFEATILLEELELMLGLPKHKRGEEHTLSYTVAPFDWVVSQCKRKTANHLTIAKAAAICICGVILFPAEDGAISFANLSIIDSISEGMSIAQAVLGYPYAGLSSAATGGPFYGSVIALELWMGMHIQFRAMDNLSTECKSMLHHPLAFAMTVAEFDMRPRFLHNKMIRLPQRTGLALRLIGNEALALYNPDRCHLQCGAARMVVPLLSHYPPIQEWKRNDDQDERDVWSAIVHWEGCAMSLL</sequence>
<keyword evidence="1" id="KW-0472">Membrane</keyword>
<keyword evidence="1" id="KW-1133">Transmembrane helix</keyword>
<feature type="transmembrane region" description="Helical" evidence="1">
    <location>
        <begin position="279"/>
        <end position="301"/>
    </location>
</feature>
<keyword evidence="1" id="KW-0812">Transmembrane</keyword>
<evidence type="ECO:0000313" key="2">
    <source>
        <dbReference type="EMBL" id="MQL97264.1"/>
    </source>
</evidence>
<keyword evidence="3" id="KW-1185">Reference proteome</keyword>
<gene>
    <name evidence="2" type="ORF">Taro_029952</name>
</gene>
<evidence type="ECO:0000256" key="1">
    <source>
        <dbReference type="SAM" id="Phobius"/>
    </source>
</evidence>
<feature type="non-terminal residue" evidence="2">
    <location>
        <position position="1"/>
    </location>
</feature>
<proteinExistence type="predicted"/>
<evidence type="ECO:0000313" key="3">
    <source>
        <dbReference type="Proteomes" id="UP000652761"/>
    </source>
</evidence>
<dbReference type="AlphaFoldDB" id="A0A843VWF8"/>
<dbReference type="EMBL" id="NMUH01002024">
    <property type="protein sequence ID" value="MQL97264.1"/>
    <property type="molecule type" value="Genomic_DNA"/>
</dbReference>
<comment type="caution">
    <text evidence="2">The sequence shown here is derived from an EMBL/GenBank/DDBJ whole genome shotgun (WGS) entry which is preliminary data.</text>
</comment>
<name>A0A843VWF8_COLES</name>
<dbReference type="PANTHER" id="PTHR46033">
    <property type="entry name" value="PROTEIN MAIN-LIKE 2"/>
    <property type="match status" value="1"/>
</dbReference>
<dbReference type="GO" id="GO:0010073">
    <property type="term" value="P:meristem maintenance"/>
    <property type="evidence" value="ECO:0007669"/>
    <property type="project" value="InterPro"/>
</dbReference>
<dbReference type="InterPro" id="IPR044824">
    <property type="entry name" value="MAIN-like"/>
</dbReference>
<feature type="transmembrane region" description="Helical" evidence="1">
    <location>
        <begin position="322"/>
        <end position="349"/>
    </location>
</feature>
<accession>A0A843VWF8</accession>
<protein>
    <submittedName>
        <fullName evidence="2">Uncharacterized protein</fullName>
    </submittedName>
</protein>